<protein>
    <submittedName>
        <fullName evidence="1">Uncharacterized protein</fullName>
    </submittedName>
</protein>
<evidence type="ECO:0000313" key="2">
    <source>
        <dbReference type="Proteomes" id="UP000013085"/>
    </source>
</evidence>
<organism evidence="1 2">
    <name type="scientific">[Clostridium] clostridioforme 90A8</name>
    <dbReference type="NCBI Taxonomy" id="999408"/>
    <lineage>
        <taxon>Bacteria</taxon>
        <taxon>Bacillati</taxon>
        <taxon>Bacillota</taxon>
        <taxon>Clostridia</taxon>
        <taxon>Lachnospirales</taxon>
        <taxon>Lachnospiraceae</taxon>
        <taxon>Enterocloster</taxon>
    </lineage>
</organism>
<dbReference type="PATRIC" id="fig|999408.3.peg.3823"/>
<dbReference type="RefSeq" id="WP_002593660.1">
    <property type="nucleotide sequence ID" value="NZ_KB850979.1"/>
</dbReference>
<reference evidence="1 2" key="1">
    <citation type="submission" date="2013-01" db="EMBL/GenBank/DDBJ databases">
        <title>The Genome Sequence of Clostridium clostridioforme 90A8.</title>
        <authorList>
            <consortium name="The Broad Institute Genome Sequencing Platform"/>
            <person name="Earl A."/>
            <person name="Ward D."/>
            <person name="Feldgarden M."/>
            <person name="Gevers D."/>
            <person name="Courvalin P."/>
            <person name="Lambert T."/>
            <person name="Walker B."/>
            <person name="Young S.K."/>
            <person name="Zeng Q."/>
            <person name="Gargeya S."/>
            <person name="Fitzgerald M."/>
            <person name="Haas B."/>
            <person name="Abouelleil A."/>
            <person name="Alvarado L."/>
            <person name="Arachchi H.M."/>
            <person name="Berlin A.M."/>
            <person name="Chapman S.B."/>
            <person name="Dewar J."/>
            <person name="Goldberg J."/>
            <person name="Griggs A."/>
            <person name="Gujja S."/>
            <person name="Hansen M."/>
            <person name="Howarth C."/>
            <person name="Imamovic A."/>
            <person name="Larimer J."/>
            <person name="McCowan C."/>
            <person name="Murphy C."/>
            <person name="Neiman D."/>
            <person name="Pearson M."/>
            <person name="Priest M."/>
            <person name="Roberts A."/>
            <person name="Saif S."/>
            <person name="Shea T."/>
            <person name="Sisk P."/>
            <person name="Sykes S."/>
            <person name="Wortman J."/>
            <person name="Nusbaum C."/>
            <person name="Birren B."/>
        </authorList>
    </citation>
    <scope>NUCLEOTIDE SEQUENCE [LARGE SCALE GENOMIC DNA]</scope>
    <source>
        <strain evidence="1 2">90A8</strain>
    </source>
</reference>
<accession>A0A0E2H7Z9</accession>
<dbReference type="HOGENOM" id="CLU_2381096_0_0_9"/>
<dbReference type="EMBL" id="AGYR01000039">
    <property type="protein sequence ID" value="ENZ12426.1"/>
    <property type="molecule type" value="Genomic_DNA"/>
</dbReference>
<name>A0A0E2H7Z9_9FIRM</name>
<gene>
    <name evidence="1" type="ORF">HMPREF1090_03552</name>
</gene>
<evidence type="ECO:0000313" key="1">
    <source>
        <dbReference type="EMBL" id="ENZ12426.1"/>
    </source>
</evidence>
<dbReference type="Proteomes" id="UP000013085">
    <property type="component" value="Unassembled WGS sequence"/>
</dbReference>
<comment type="caution">
    <text evidence="1">The sequence shown here is derived from an EMBL/GenBank/DDBJ whole genome shotgun (WGS) entry which is preliminary data.</text>
</comment>
<proteinExistence type="predicted"/>
<dbReference type="AlphaFoldDB" id="A0A0E2H7Z9"/>
<sequence>MRLIDADAFNKQVAAMTIKENYPVEKANAMMKLIDMQPTALDMADILAQLEKRINTQLQIITGLNDPVYEYGFTKSLEAYQQCRLILEDAIHEN</sequence>